<reference evidence="1 2" key="1">
    <citation type="submission" date="2019-03" db="EMBL/GenBank/DDBJ databases">
        <title>Single cell metagenomics reveals metabolic interactions within the superorganism composed of flagellate Streblomastix strix and complex community of Bacteroidetes bacteria on its surface.</title>
        <authorList>
            <person name="Treitli S.C."/>
            <person name="Kolisko M."/>
            <person name="Husnik F."/>
            <person name="Keeling P."/>
            <person name="Hampl V."/>
        </authorList>
    </citation>
    <scope>NUCLEOTIDE SEQUENCE [LARGE SCALE GENOMIC DNA]</scope>
    <source>
        <strain evidence="1">ST1C</strain>
    </source>
</reference>
<evidence type="ECO:0000313" key="1">
    <source>
        <dbReference type="EMBL" id="KAA6397091.1"/>
    </source>
</evidence>
<proteinExistence type="predicted"/>
<name>A0A5J4WQ31_9EUKA</name>
<dbReference type="AlphaFoldDB" id="A0A5J4WQ31"/>
<gene>
    <name evidence="1" type="ORF">EZS28_007381</name>
</gene>
<protein>
    <submittedName>
        <fullName evidence="1">Uncharacterized protein</fullName>
    </submittedName>
</protein>
<dbReference type="EMBL" id="SNRW01001263">
    <property type="protein sequence ID" value="KAA6397091.1"/>
    <property type="molecule type" value="Genomic_DNA"/>
</dbReference>
<accession>A0A5J4WQ31</accession>
<dbReference type="Proteomes" id="UP000324800">
    <property type="component" value="Unassembled WGS sequence"/>
</dbReference>
<comment type="caution">
    <text evidence="1">The sequence shown here is derived from an EMBL/GenBank/DDBJ whole genome shotgun (WGS) entry which is preliminary data.</text>
</comment>
<evidence type="ECO:0000313" key="2">
    <source>
        <dbReference type="Proteomes" id="UP000324800"/>
    </source>
</evidence>
<organism evidence="1 2">
    <name type="scientific">Streblomastix strix</name>
    <dbReference type="NCBI Taxonomy" id="222440"/>
    <lineage>
        <taxon>Eukaryota</taxon>
        <taxon>Metamonada</taxon>
        <taxon>Preaxostyla</taxon>
        <taxon>Oxymonadida</taxon>
        <taxon>Streblomastigidae</taxon>
        <taxon>Streblomastix</taxon>
    </lineage>
</organism>
<sequence>MVVKEMVTESETVEQIIAIQLKAALIAQTSIIDPNLQSASNEDLHYATNSVIICGLCLIVMKLYEIPGLLRNAINQIYYPQGVSFPGTGYIQWTEAFNIGSASFQNTTLSIVPTSFKTSPVNWDELSRLLGG</sequence>